<keyword evidence="9 10" id="KW-0807">Transducer</keyword>
<evidence type="ECO:0000256" key="6">
    <source>
        <dbReference type="ARBA" id="ARBA00022989"/>
    </source>
</evidence>
<keyword evidence="7 10" id="KW-0472">Membrane</keyword>
<dbReference type="AlphaFoldDB" id="A0A7M7LPY3"/>
<evidence type="ECO:0000256" key="10">
    <source>
        <dbReference type="RuleBase" id="RU351113"/>
    </source>
</evidence>
<evidence type="ECO:0000256" key="9">
    <source>
        <dbReference type="ARBA" id="ARBA00023224"/>
    </source>
</evidence>
<keyword evidence="2" id="KW-1003">Cell membrane</keyword>
<feature type="transmembrane region" description="Helical" evidence="10">
    <location>
        <begin position="127"/>
        <end position="150"/>
    </location>
</feature>
<reference evidence="11" key="1">
    <citation type="submission" date="2021-01" db="UniProtKB">
        <authorList>
            <consortium name="EnsemblMetazoa"/>
        </authorList>
    </citation>
    <scope>IDENTIFICATION</scope>
    <source>
        <strain evidence="11">DH4</strain>
    </source>
</reference>
<keyword evidence="6 10" id="KW-1133">Transmembrane helix</keyword>
<reference evidence="13" key="2">
    <citation type="submission" date="2025-04" db="UniProtKB">
        <authorList>
            <consortium name="RefSeq"/>
        </authorList>
    </citation>
    <scope>IDENTIFICATION</scope>
    <source>
        <strain evidence="13">DH4</strain>
        <tissue evidence="13">Whole body</tissue>
    </source>
</reference>
<evidence type="ECO:0000313" key="12">
    <source>
        <dbReference type="Proteomes" id="UP000005203"/>
    </source>
</evidence>
<feature type="transmembrane region" description="Helical" evidence="10">
    <location>
        <begin position="317"/>
        <end position="335"/>
    </location>
</feature>
<feature type="transmembrane region" description="Helical" evidence="10">
    <location>
        <begin position="40"/>
        <end position="61"/>
    </location>
</feature>
<evidence type="ECO:0000256" key="4">
    <source>
        <dbReference type="ARBA" id="ARBA00022692"/>
    </source>
</evidence>
<feature type="transmembrane region" description="Helical" evidence="10">
    <location>
        <begin position="67"/>
        <end position="85"/>
    </location>
</feature>
<evidence type="ECO:0000256" key="3">
    <source>
        <dbReference type="ARBA" id="ARBA00022606"/>
    </source>
</evidence>
<feature type="transmembrane region" description="Helical" evidence="10">
    <location>
        <begin position="170"/>
        <end position="203"/>
    </location>
</feature>
<keyword evidence="12" id="KW-1185">Reference proteome</keyword>
<organism evidence="11">
    <name type="scientific">Apis mellifera</name>
    <name type="common">Honeybee</name>
    <dbReference type="NCBI Taxonomy" id="7460"/>
    <lineage>
        <taxon>Eukaryota</taxon>
        <taxon>Metazoa</taxon>
        <taxon>Ecdysozoa</taxon>
        <taxon>Arthropoda</taxon>
        <taxon>Hexapoda</taxon>
        <taxon>Insecta</taxon>
        <taxon>Pterygota</taxon>
        <taxon>Neoptera</taxon>
        <taxon>Endopterygota</taxon>
        <taxon>Hymenoptera</taxon>
        <taxon>Apocrita</taxon>
        <taxon>Aculeata</taxon>
        <taxon>Apoidea</taxon>
        <taxon>Anthophila</taxon>
        <taxon>Apidae</taxon>
        <taxon>Apis</taxon>
    </lineage>
</organism>
<gene>
    <name evidence="13" type="primary">LOC102654530</name>
</gene>
<dbReference type="GO" id="GO:0005549">
    <property type="term" value="F:odorant binding"/>
    <property type="evidence" value="ECO:0007669"/>
    <property type="project" value="InterPro"/>
</dbReference>
<dbReference type="EnsemblMetazoa" id="XM_006557646">
    <property type="protein sequence ID" value="XP_006557709"/>
    <property type="gene ID" value="LOC102654530"/>
</dbReference>
<sequence length="340" mass="39460">MIEQVMLKRVIYITWLSVALCFCWPVSANTSRNQIIVFRFFQIFTIISSCLGSLPMFHSIYLHQDDIVIVAKSISIMVVLIQLIVQTTICAIKHDTLQHIIEEMITYMKEAKQYEKKIIQKYVSKCYILYGSAIIISYLTTTIFILGPIFLPISLPFYTEFPLSLNNTAVYIIIYFHQCFFAYQCSATVCLSIFGALLLWFVVIKFECLIMKIQNISNKDMMVICIKKQLQIRRYAKEIANCFRHIIFYTIIATSFNMILAGIILIMSKNVSISAYNLKWYEQTSEMQQNILIMLIFQKPISLSINFLMPKLSLRSYCAYLSNAFSIFTALRVILKDNSI</sequence>
<feature type="transmembrane region" description="Helical" evidence="10">
    <location>
        <begin position="246"/>
        <end position="267"/>
    </location>
</feature>
<dbReference type="InterPro" id="IPR004117">
    <property type="entry name" value="7tm6_olfct_rcpt"/>
</dbReference>
<feature type="transmembrane region" description="Helical" evidence="10">
    <location>
        <begin position="12"/>
        <end position="28"/>
    </location>
</feature>
<evidence type="ECO:0000256" key="1">
    <source>
        <dbReference type="ARBA" id="ARBA00004651"/>
    </source>
</evidence>
<dbReference type="Proteomes" id="UP000005203">
    <property type="component" value="Linkage group LG2"/>
</dbReference>
<accession>A0A7M7LPY3</accession>
<dbReference type="GO" id="GO:0007165">
    <property type="term" value="P:signal transduction"/>
    <property type="evidence" value="ECO:0007669"/>
    <property type="project" value="UniProtKB-KW"/>
</dbReference>
<evidence type="ECO:0000256" key="5">
    <source>
        <dbReference type="ARBA" id="ARBA00022725"/>
    </source>
</evidence>
<dbReference type="GO" id="GO:0005886">
    <property type="term" value="C:plasma membrane"/>
    <property type="evidence" value="ECO:0007669"/>
    <property type="project" value="UniProtKB-SubCell"/>
</dbReference>
<dbReference type="Pfam" id="PF02949">
    <property type="entry name" value="7tm_6"/>
    <property type="match status" value="1"/>
</dbReference>
<keyword evidence="5 10" id="KW-0552">Olfaction</keyword>
<protein>
    <recommendedName>
        <fullName evidence="10">Odorant receptor</fullName>
    </recommendedName>
</protein>
<keyword evidence="8 10" id="KW-0675">Receptor</keyword>
<evidence type="ECO:0000313" key="11">
    <source>
        <dbReference type="EnsemblMetazoa" id="XP_006557709"/>
    </source>
</evidence>
<dbReference type="RefSeq" id="XP_006557709.2">
    <property type="nucleotide sequence ID" value="XM_006557646.3"/>
</dbReference>
<keyword evidence="4 10" id="KW-0812">Transmembrane</keyword>
<dbReference type="PANTHER" id="PTHR21137:SF35">
    <property type="entry name" value="ODORANT RECEPTOR 19A-RELATED"/>
    <property type="match status" value="1"/>
</dbReference>
<dbReference type="OrthoDB" id="8185860at2759"/>
<dbReference type="KEGG" id="ame:102654530"/>
<evidence type="ECO:0000256" key="7">
    <source>
        <dbReference type="ARBA" id="ARBA00023136"/>
    </source>
</evidence>
<name>A0A7M7LPY3_APIME</name>
<comment type="subcellular location">
    <subcellularLocation>
        <location evidence="1 10">Cell membrane</location>
        <topology evidence="1 10">Multi-pass membrane protein</topology>
    </subcellularLocation>
</comment>
<evidence type="ECO:0000256" key="8">
    <source>
        <dbReference type="ARBA" id="ARBA00023170"/>
    </source>
</evidence>
<proteinExistence type="inferred from homology"/>
<dbReference type="GeneID" id="102654530"/>
<evidence type="ECO:0000313" key="13">
    <source>
        <dbReference type="RefSeq" id="XP_006557709.2"/>
    </source>
</evidence>
<accession>A0A8B6YQS7</accession>
<dbReference type="PANTHER" id="PTHR21137">
    <property type="entry name" value="ODORANT RECEPTOR"/>
    <property type="match status" value="1"/>
</dbReference>
<keyword evidence="3 10" id="KW-0716">Sensory transduction</keyword>
<evidence type="ECO:0000256" key="2">
    <source>
        <dbReference type="ARBA" id="ARBA00022475"/>
    </source>
</evidence>
<comment type="similarity">
    <text evidence="10">Belongs to the insect chemoreceptor superfamily. Heteromeric odorant receptor channel (TC 1.A.69) family.</text>
</comment>
<dbReference type="GO" id="GO:0004984">
    <property type="term" value="F:olfactory receptor activity"/>
    <property type="evidence" value="ECO:0007669"/>
    <property type="project" value="InterPro"/>
</dbReference>